<gene>
    <name evidence="2" type="ORF">D7D48_00900</name>
</gene>
<dbReference type="OrthoDB" id="9813158at2"/>
<dbReference type="AlphaFoldDB" id="A0A3R8WJM0"/>
<evidence type="ECO:0000313" key="2">
    <source>
        <dbReference type="EMBL" id="RRQ51494.1"/>
    </source>
</evidence>
<dbReference type="Gene3D" id="3.10.129.10">
    <property type="entry name" value="Hotdog Thioesterase"/>
    <property type="match status" value="1"/>
</dbReference>
<dbReference type="EMBL" id="RWJI01000001">
    <property type="protein sequence ID" value="RRQ51494.1"/>
    <property type="molecule type" value="Genomic_DNA"/>
</dbReference>
<dbReference type="InterPro" id="IPR029069">
    <property type="entry name" value="HotDog_dom_sf"/>
</dbReference>
<dbReference type="GO" id="GO:0016790">
    <property type="term" value="F:thiolester hydrolase activity"/>
    <property type="evidence" value="ECO:0007669"/>
    <property type="project" value="UniProtKB-ARBA"/>
</dbReference>
<comment type="caution">
    <text evidence="2">The sequence shown here is derived from an EMBL/GenBank/DDBJ whole genome shotgun (WGS) entry which is preliminary data.</text>
</comment>
<dbReference type="Proteomes" id="UP000268553">
    <property type="component" value="Unassembled WGS sequence"/>
</dbReference>
<sequence length="157" mass="17127">MAFGKPDLGSITPKGAAFDPALVNKMMGKFGHGGFLDMEYVGHGDDWVELAIDWREDLVADPDTGILASAVIISLMDNATSMSIWTKLGEFRPQVTMDLRIDYLRPSPSGERVYGRGICYHLTNSIGFVRGFAHNGNPDEPLAHASGTFIRIGDRIA</sequence>
<proteinExistence type="predicted"/>
<dbReference type="Pfam" id="PF03061">
    <property type="entry name" value="4HBT"/>
    <property type="match status" value="1"/>
</dbReference>
<dbReference type="RefSeq" id="WP_125229508.1">
    <property type="nucleotide sequence ID" value="NZ_RWJI01000001.1"/>
</dbReference>
<reference evidence="2 3" key="1">
    <citation type="submission" date="2018-12" db="EMBL/GenBank/DDBJ databases">
        <authorList>
            <person name="Kim S.-J."/>
            <person name="Jung G.-Y."/>
        </authorList>
    </citation>
    <scope>NUCLEOTIDE SEQUENCE [LARGE SCALE GENOMIC DNA]</scope>
    <source>
        <strain evidence="2 3">03SU3-P</strain>
    </source>
</reference>
<feature type="domain" description="Thioesterase" evidence="1">
    <location>
        <begin position="65"/>
        <end position="140"/>
    </location>
</feature>
<protein>
    <submittedName>
        <fullName evidence="2">PaaI family thioesterase</fullName>
    </submittedName>
</protein>
<evidence type="ECO:0000313" key="3">
    <source>
        <dbReference type="Proteomes" id="UP000268553"/>
    </source>
</evidence>
<dbReference type="InterPro" id="IPR006683">
    <property type="entry name" value="Thioestr_dom"/>
</dbReference>
<evidence type="ECO:0000259" key="1">
    <source>
        <dbReference type="Pfam" id="PF03061"/>
    </source>
</evidence>
<dbReference type="SUPFAM" id="SSF54637">
    <property type="entry name" value="Thioesterase/thiol ester dehydrase-isomerase"/>
    <property type="match status" value="1"/>
</dbReference>
<accession>A0A3R8WJM0</accession>
<keyword evidence="3" id="KW-1185">Reference proteome</keyword>
<organism evidence="2 3">
    <name type="scientific">Sphingorhabdus wooponensis</name>
    <dbReference type="NCBI Taxonomy" id="940136"/>
    <lineage>
        <taxon>Bacteria</taxon>
        <taxon>Pseudomonadati</taxon>
        <taxon>Pseudomonadota</taxon>
        <taxon>Alphaproteobacteria</taxon>
        <taxon>Sphingomonadales</taxon>
        <taxon>Sphingomonadaceae</taxon>
        <taxon>Sphingorhabdus</taxon>
    </lineage>
</organism>
<name>A0A3R8WJM0_9SPHN</name>
<dbReference type="CDD" id="cd03443">
    <property type="entry name" value="PaaI_thioesterase"/>
    <property type="match status" value="1"/>
</dbReference>